<accession>A0AAE0NRZ0</accession>
<organism evidence="1 2">
    <name type="scientific">Podospora didyma</name>
    <dbReference type="NCBI Taxonomy" id="330526"/>
    <lineage>
        <taxon>Eukaryota</taxon>
        <taxon>Fungi</taxon>
        <taxon>Dikarya</taxon>
        <taxon>Ascomycota</taxon>
        <taxon>Pezizomycotina</taxon>
        <taxon>Sordariomycetes</taxon>
        <taxon>Sordariomycetidae</taxon>
        <taxon>Sordariales</taxon>
        <taxon>Podosporaceae</taxon>
        <taxon>Podospora</taxon>
    </lineage>
</organism>
<name>A0AAE0NRZ0_9PEZI</name>
<reference evidence="1" key="2">
    <citation type="submission" date="2023-06" db="EMBL/GenBank/DDBJ databases">
        <authorList>
            <consortium name="Lawrence Berkeley National Laboratory"/>
            <person name="Haridas S."/>
            <person name="Hensen N."/>
            <person name="Bonometti L."/>
            <person name="Westerberg I."/>
            <person name="Brannstrom I.O."/>
            <person name="Guillou S."/>
            <person name="Cros-Aarteil S."/>
            <person name="Calhoun S."/>
            <person name="Kuo A."/>
            <person name="Mondo S."/>
            <person name="Pangilinan J."/>
            <person name="Riley R."/>
            <person name="LaButti K."/>
            <person name="Andreopoulos B."/>
            <person name="Lipzen A."/>
            <person name="Chen C."/>
            <person name="Yanf M."/>
            <person name="Daum C."/>
            <person name="Ng V."/>
            <person name="Clum A."/>
            <person name="Steindorff A."/>
            <person name="Ohm R."/>
            <person name="Martin F."/>
            <person name="Silar P."/>
            <person name="Natvig D."/>
            <person name="Lalanne C."/>
            <person name="Gautier V."/>
            <person name="Ament-velasquez S.L."/>
            <person name="Kruys A."/>
            <person name="Hutchinson M.I."/>
            <person name="Powell A.J."/>
            <person name="Barry K."/>
            <person name="Miller A.N."/>
            <person name="Grigoriev I.V."/>
            <person name="Debuchy R."/>
            <person name="Gladieux P."/>
            <person name="Thoren M.H."/>
            <person name="Johannesson H."/>
        </authorList>
    </citation>
    <scope>NUCLEOTIDE SEQUENCE</scope>
    <source>
        <strain evidence="1">CBS 232.78</strain>
    </source>
</reference>
<proteinExistence type="predicted"/>
<evidence type="ECO:0000313" key="2">
    <source>
        <dbReference type="Proteomes" id="UP001285441"/>
    </source>
</evidence>
<gene>
    <name evidence="1" type="ORF">B0H63DRAFT_136367</name>
</gene>
<reference evidence="1" key="1">
    <citation type="journal article" date="2023" name="Mol. Phylogenet. Evol.">
        <title>Genome-scale phylogeny and comparative genomics of the fungal order Sordariales.</title>
        <authorList>
            <person name="Hensen N."/>
            <person name="Bonometti L."/>
            <person name="Westerberg I."/>
            <person name="Brannstrom I.O."/>
            <person name="Guillou S."/>
            <person name="Cros-Aarteil S."/>
            <person name="Calhoun S."/>
            <person name="Haridas S."/>
            <person name="Kuo A."/>
            <person name="Mondo S."/>
            <person name="Pangilinan J."/>
            <person name="Riley R."/>
            <person name="LaButti K."/>
            <person name="Andreopoulos B."/>
            <person name="Lipzen A."/>
            <person name="Chen C."/>
            <person name="Yan M."/>
            <person name="Daum C."/>
            <person name="Ng V."/>
            <person name="Clum A."/>
            <person name="Steindorff A."/>
            <person name="Ohm R.A."/>
            <person name="Martin F."/>
            <person name="Silar P."/>
            <person name="Natvig D.O."/>
            <person name="Lalanne C."/>
            <person name="Gautier V."/>
            <person name="Ament-Velasquez S.L."/>
            <person name="Kruys A."/>
            <person name="Hutchinson M.I."/>
            <person name="Powell A.J."/>
            <person name="Barry K."/>
            <person name="Miller A.N."/>
            <person name="Grigoriev I.V."/>
            <person name="Debuchy R."/>
            <person name="Gladieux P."/>
            <person name="Hiltunen Thoren M."/>
            <person name="Johannesson H."/>
        </authorList>
    </citation>
    <scope>NUCLEOTIDE SEQUENCE</scope>
    <source>
        <strain evidence="1">CBS 232.78</strain>
    </source>
</reference>
<comment type="caution">
    <text evidence="1">The sequence shown here is derived from an EMBL/GenBank/DDBJ whole genome shotgun (WGS) entry which is preliminary data.</text>
</comment>
<keyword evidence="2" id="KW-1185">Reference proteome</keyword>
<evidence type="ECO:0000313" key="1">
    <source>
        <dbReference type="EMBL" id="KAK3386415.1"/>
    </source>
</evidence>
<dbReference type="EMBL" id="JAULSW010000003">
    <property type="protein sequence ID" value="KAK3386415.1"/>
    <property type="molecule type" value="Genomic_DNA"/>
</dbReference>
<dbReference type="Proteomes" id="UP001285441">
    <property type="component" value="Unassembled WGS sequence"/>
</dbReference>
<sequence>MAIGWVPTGIVWPLIVDACDWARDAAPRSFFFLSGKGGSRFEGPFGSLPAKFLWRSACTRKPSQPLPLAFL</sequence>
<protein>
    <submittedName>
        <fullName evidence="1">Uncharacterized protein</fullName>
    </submittedName>
</protein>
<dbReference type="AlphaFoldDB" id="A0AAE0NRZ0"/>